<evidence type="ECO:0000256" key="2">
    <source>
        <dbReference type="SAM" id="MobiDB-lite"/>
    </source>
</evidence>
<keyword evidence="1" id="KW-0175">Coiled coil</keyword>
<dbReference type="HOGENOM" id="CLU_030194_1_0_1"/>
<sequence>MLTSQGDALPSGGISLFGLNNHGSLRNGLGSGFEDSGRGCQDLHSDRRSFSQGGAVNPGTSESRFGTASRSFAPRGSVLSLNGGLGTTGQLNDLEGFNRHLDPPTDNGVYANPLPAATLSKFEAMAKVAGLDSASQVFAMQHAEVFGKTNRHLSQAVKQGQILMEVSNLRSQVANLTEQIAAVTELVEALVNAPSAAAIEPATSDTSSQDASAWSASPQLLLSAYTALKNPLEGCLQHSLFNVIRLTIAKEGLGFTSKHLPAQHQGVEEASATKRYYSAIKDSAKHAREKVHIVVCVFVVCLLVYQINQSNVFLQVLVGIHDPKTGEAVDLAVPNIRSLVQRRREAARIVLKGGKGSESIWGCVYKQLANLRLRNDEKYTIAFYRIIFDEDCQYFDGTTYFQDLKERKINLDLPSEEAVMARVAHNAAQAQSAPQPNNVV</sequence>
<feature type="compositionally biased region" description="Basic and acidic residues" evidence="2">
    <location>
        <begin position="35"/>
        <end position="49"/>
    </location>
</feature>
<dbReference type="RefSeq" id="XP_007405790.1">
    <property type="nucleotide sequence ID" value="XM_007405728.1"/>
</dbReference>
<evidence type="ECO:0000256" key="1">
    <source>
        <dbReference type="SAM" id="Coils"/>
    </source>
</evidence>
<proteinExistence type="predicted"/>
<name>F4R9A7_MELLP</name>
<reference evidence="4" key="1">
    <citation type="journal article" date="2011" name="Proc. Natl. Acad. Sci. U.S.A.">
        <title>Obligate biotrophy features unraveled by the genomic analysis of rust fungi.</title>
        <authorList>
            <person name="Duplessis S."/>
            <person name="Cuomo C.A."/>
            <person name="Lin Y.-C."/>
            <person name="Aerts A."/>
            <person name="Tisserant E."/>
            <person name="Veneault-Fourrey C."/>
            <person name="Joly D.L."/>
            <person name="Hacquard S."/>
            <person name="Amselem J."/>
            <person name="Cantarel B.L."/>
            <person name="Chiu R."/>
            <person name="Coutinho P.M."/>
            <person name="Feau N."/>
            <person name="Field M."/>
            <person name="Frey P."/>
            <person name="Gelhaye E."/>
            <person name="Goldberg J."/>
            <person name="Grabherr M.G."/>
            <person name="Kodira C.D."/>
            <person name="Kohler A."/>
            <person name="Kuees U."/>
            <person name="Lindquist E.A."/>
            <person name="Lucas S.M."/>
            <person name="Mago R."/>
            <person name="Mauceli E."/>
            <person name="Morin E."/>
            <person name="Murat C."/>
            <person name="Pangilinan J.L."/>
            <person name="Park R."/>
            <person name="Pearson M."/>
            <person name="Quesneville H."/>
            <person name="Rouhier N."/>
            <person name="Sakthikumar S."/>
            <person name="Salamov A.A."/>
            <person name="Schmutz J."/>
            <person name="Selles B."/>
            <person name="Shapiro H."/>
            <person name="Tanguay P."/>
            <person name="Tuskan G.A."/>
            <person name="Henrissat B."/>
            <person name="Van de Peer Y."/>
            <person name="Rouze P."/>
            <person name="Ellis J.G."/>
            <person name="Dodds P.N."/>
            <person name="Schein J.E."/>
            <person name="Zhong S."/>
            <person name="Hamelin R.C."/>
            <person name="Grigoriev I.V."/>
            <person name="Szabo L.J."/>
            <person name="Martin F."/>
        </authorList>
    </citation>
    <scope>NUCLEOTIDE SEQUENCE [LARGE SCALE GENOMIC DNA]</scope>
    <source>
        <strain evidence="4">98AG31 / pathotype 3-4-7</strain>
    </source>
</reference>
<organism evidence="4">
    <name type="scientific">Melampsora larici-populina (strain 98AG31 / pathotype 3-4-7)</name>
    <name type="common">Poplar leaf rust fungus</name>
    <dbReference type="NCBI Taxonomy" id="747676"/>
    <lineage>
        <taxon>Eukaryota</taxon>
        <taxon>Fungi</taxon>
        <taxon>Dikarya</taxon>
        <taxon>Basidiomycota</taxon>
        <taxon>Pucciniomycotina</taxon>
        <taxon>Pucciniomycetes</taxon>
        <taxon>Pucciniales</taxon>
        <taxon>Melampsoraceae</taxon>
        <taxon>Melampsora</taxon>
    </lineage>
</organism>
<evidence type="ECO:0000313" key="4">
    <source>
        <dbReference type="Proteomes" id="UP000001072"/>
    </source>
</evidence>
<dbReference type="InParanoid" id="F4R9A7"/>
<dbReference type="VEuPathDB" id="FungiDB:MELLADRAFT_92349"/>
<accession>F4R9A7</accession>
<dbReference type="EMBL" id="GL883093">
    <property type="protein sequence ID" value="EGG11188.1"/>
    <property type="molecule type" value="Genomic_DNA"/>
</dbReference>
<protein>
    <submittedName>
        <fullName evidence="3">Uncharacterized protein</fullName>
    </submittedName>
</protein>
<feature type="compositionally biased region" description="Polar residues" evidence="2">
    <location>
        <begin position="50"/>
        <end position="69"/>
    </location>
</feature>
<feature type="region of interest" description="Disordered" evidence="2">
    <location>
        <begin position="34"/>
        <end position="69"/>
    </location>
</feature>
<keyword evidence="4" id="KW-1185">Reference proteome</keyword>
<dbReference type="Proteomes" id="UP000001072">
    <property type="component" value="Unassembled WGS sequence"/>
</dbReference>
<dbReference type="AlphaFoldDB" id="F4R9A7"/>
<dbReference type="KEGG" id="mlr:MELLADRAFT_92349"/>
<evidence type="ECO:0000313" key="3">
    <source>
        <dbReference type="EMBL" id="EGG11188.1"/>
    </source>
</evidence>
<dbReference type="GeneID" id="18936215"/>
<feature type="coiled-coil region" evidence="1">
    <location>
        <begin position="166"/>
        <end position="193"/>
    </location>
</feature>
<gene>
    <name evidence="3" type="ORF">MELLADRAFT_92349</name>
</gene>